<feature type="coiled-coil region" evidence="1">
    <location>
        <begin position="542"/>
        <end position="576"/>
    </location>
</feature>
<dbReference type="InterPro" id="IPR035892">
    <property type="entry name" value="C2_domain_sf"/>
</dbReference>
<reference evidence="4" key="1">
    <citation type="journal article" date="2007" name="PLoS ONE">
        <title>The first genome sequence of an elite grapevine cultivar (Pinot noir Vitis vinifera L.): coping with a highly heterozygous genome.</title>
        <authorList>
            <person name="Velasco R."/>
            <person name="Zharkikh A."/>
            <person name="Troggio M."/>
            <person name="Cartwright D.A."/>
            <person name="Cestaro A."/>
            <person name="Pruss D."/>
            <person name="Pindo M."/>
            <person name="FitzGerald L.M."/>
            <person name="Vezzulli S."/>
            <person name="Reid J."/>
            <person name="Malacarne G."/>
            <person name="Iliev D."/>
            <person name="Coppola G."/>
            <person name="Wardell B."/>
            <person name="Micheletti D."/>
            <person name="Macalma T."/>
            <person name="Facci M."/>
            <person name="Mitchell J.T."/>
            <person name="Perazzolli M."/>
            <person name="Eldredge G."/>
            <person name="Gatto P."/>
            <person name="Oyzerski R."/>
            <person name="Moretto M."/>
            <person name="Gutin N."/>
            <person name="Stefanini M."/>
            <person name="Chen Y."/>
            <person name="Segala C."/>
            <person name="Davenport C."/>
            <person name="Dematte L."/>
            <person name="Mraz A."/>
            <person name="Battilana J."/>
            <person name="Stormo K."/>
            <person name="Costa F."/>
            <person name="Tao Q."/>
            <person name="Si-Ammour A."/>
            <person name="Harkins T."/>
            <person name="Lackey A."/>
            <person name="Perbost C."/>
            <person name="Taillon B."/>
            <person name="Stella A."/>
            <person name="Solovyev V."/>
            <person name="Fawcett J.A."/>
            <person name="Sterck L."/>
            <person name="Vandepoele K."/>
            <person name="Grando S.M."/>
            <person name="Toppo S."/>
            <person name="Moser C."/>
            <person name="Lanchbury J."/>
            <person name="Bogden R."/>
            <person name="Skolnick M."/>
            <person name="Sgaramella V."/>
            <person name="Bhatnagar S.K."/>
            <person name="Fontana P."/>
            <person name="Gutin A."/>
            <person name="Van de Peer Y."/>
            <person name="Salamini F."/>
            <person name="Viola R."/>
        </authorList>
    </citation>
    <scope>NUCLEOTIDE SEQUENCE</scope>
</reference>
<dbReference type="Gene3D" id="2.60.40.150">
    <property type="entry name" value="C2 domain"/>
    <property type="match status" value="1"/>
</dbReference>
<dbReference type="AlphaFoldDB" id="A5C202"/>
<dbReference type="Pfam" id="PF00067">
    <property type="entry name" value="p450"/>
    <property type="match status" value="1"/>
</dbReference>
<dbReference type="ExpressionAtlas" id="A5C202">
    <property type="expression patterns" value="baseline and differential"/>
</dbReference>
<dbReference type="SUPFAM" id="SSF49562">
    <property type="entry name" value="C2 domain (Calcium/lipid-binding domain, CaLB)"/>
    <property type="match status" value="1"/>
</dbReference>
<dbReference type="PANTHER" id="PTHR31208">
    <property type="entry name" value="EXPRESSED PROTEIN"/>
    <property type="match status" value="1"/>
</dbReference>
<dbReference type="EMBL" id="AM479280">
    <property type="protein sequence ID" value="CAN75215.1"/>
    <property type="molecule type" value="Genomic_DNA"/>
</dbReference>
<feature type="domain" description="C2" evidence="3">
    <location>
        <begin position="1"/>
        <end position="116"/>
    </location>
</feature>
<evidence type="ECO:0000256" key="2">
    <source>
        <dbReference type="SAM" id="MobiDB-lite"/>
    </source>
</evidence>
<accession>A5C202</accession>
<dbReference type="InterPro" id="IPR001128">
    <property type="entry name" value="Cyt_P450"/>
</dbReference>
<dbReference type="InterPro" id="IPR002401">
    <property type="entry name" value="Cyt_P450_E_grp-I"/>
</dbReference>
<dbReference type="InterPro" id="IPR036396">
    <property type="entry name" value="Cyt_P450_sf"/>
</dbReference>
<feature type="region of interest" description="Disordered" evidence="2">
    <location>
        <begin position="351"/>
        <end position="379"/>
    </location>
</feature>
<dbReference type="Pfam" id="PF00168">
    <property type="entry name" value="C2"/>
    <property type="match status" value="1"/>
</dbReference>
<dbReference type="PRINTS" id="PR00463">
    <property type="entry name" value="EP450I"/>
</dbReference>
<dbReference type="InterPro" id="IPR000008">
    <property type="entry name" value="C2_dom"/>
</dbReference>
<dbReference type="PROSITE" id="PS50004">
    <property type="entry name" value="C2"/>
    <property type="match status" value="1"/>
</dbReference>
<protein>
    <recommendedName>
        <fullName evidence="3">C2 domain-containing protein</fullName>
    </recommendedName>
</protein>
<evidence type="ECO:0000313" key="4">
    <source>
        <dbReference type="EMBL" id="CAN75215.1"/>
    </source>
</evidence>
<sequence length="776" mass="85589">MVCNMDAFVGSLEVYIHQARDIHNICIYHKQDVYAKLCLTSDPENAVSTKIINGGGQNPVFNDNLRLSVRTMESSLKCEIWMLSRVKNYLEDQLLGFALVPLSEVLLNNGKLEKEFSLSSTDLFHSPAGFVRLSLSYNGASPEVMAIPALPTALATNEASQDTEISESMPSDYDAIEFPDPKIMNENQLMVSEYFGIPCTNLDSRSSEGTLDNDSHLSSEKLGVQVVESFSEGTIESVQLPKLDSPPSSVSTNGSPSASLPASSVSSDASGTSKSPNEEHVSPPKEKNADTGDGESDSSGGAPCNTFAKPAVTVNIEPEQKMVQQDIVDMYMKSMQQFTESLAKMKLPMDIETEPTNSGNSSSDQKLQAAKNNNNNNNSRVLEPILRKLHAKHGPIVSLPIGNSFTIFVASGSLAHQALIQNATIFAGRPIPHAIYKITSSNQHDINSAPYGRTWRLLRRNLTSEILHPSRLKSYARARKWVLGILITRLQQSSNTGDGIVRVLNDFHFAILCLLVLICYGDKLDEKMILFRKQWEEFLQLLNNQENVLISLIRARQQLKQEMQSKQNEADSGSEKESGGCVTAYIDTLLDLELPEEKRTLNDGELVSLCSEFLNAGTHTTSPTLQWIMANLVKYPHIQTKLYKEISSVMGEREDEVTEEDLQKMLYLKAVILEGLRRHPPGHFGVPHAVTEDAGGSARPGNGLGNFHLEYFVDNLIWHFEWTAVDGDDVDLFESPLSALIPVAMKNPLKAHISPRVKQASISASLHTSIAFLIDS</sequence>
<dbReference type="SUPFAM" id="SSF48264">
    <property type="entry name" value="Cytochrome P450"/>
    <property type="match status" value="1"/>
</dbReference>
<feature type="compositionally biased region" description="Low complexity" evidence="2">
    <location>
        <begin position="255"/>
        <end position="275"/>
    </location>
</feature>
<evidence type="ECO:0000256" key="1">
    <source>
        <dbReference type="SAM" id="Coils"/>
    </source>
</evidence>
<dbReference type="GO" id="GO:0004497">
    <property type="term" value="F:monooxygenase activity"/>
    <property type="evidence" value="ECO:0007669"/>
    <property type="project" value="InterPro"/>
</dbReference>
<dbReference type="GO" id="GO:0020037">
    <property type="term" value="F:heme binding"/>
    <property type="evidence" value="ECO:0007669"/>
    <property type="project" value="InterPro"/>
</dbReference>
<dbReference type="PANTHER" id="PTHR31208:SF2">
    <property type="entry name" value="DOMAIN-CONTAINING PROTEIN, PUTATIVE, EXPRESSED-RELATED"/>
    <property type="match status" value="1"/>
</dbReference>
<gene>
    <name evidence="4" type="ORF">VITISV_003516</name>
</gene>
<evidence type="ECO:0000259" key="3">
    <source>
        <dbReference type="PROSITE" id="PS50004"/>
    </source>
</evidence>
<keyword evidence="1" id="KW-0175">Coiled coil</keyword>
<dbReference type="Gene3D" id="1.10.630.10">
    <property type="entry name" value="Cytochrome P450"/>
    <property type="match status" value="1"/>
</dbReference>
<feature type="compositionally biased region" description="Polar residues" evidence="2">
    <location>
        <begin position="354"/>
        <end position="366"/>
    </location>
</feature>
<proteinExistence type="predicted"/>
<dbReference type="SMART" id="SM00239">
    <property type="entry name" value="C2"/>
    <property type="match status" value="1"/>
</dbReference>
<feature type="compositionally biased region" description="Basic and acidic residues" evidence="2">
    <location>
        <begin position="276"/>
        <end position="290"/>
    </location>
</feature>
<organism evidence="4">
    <name type="scientific">Vitis vinifera</name>
    <name type="common">Grape</name>
    <dbReference type="NCBI Taxonomy" id="29760"/>
    <lineage>
        <taxon>Eukaryota</taxon>
        <taxon>Viridiplantae</taxon>
        <taxon>Streptophyta</taxon>
        <taxon>Embryophyta</taxon>
        <taxon>Tracheophyta</taxon>
        <taxon>Spermatophyta</taxon>
        <taxon>Magnoliopsida</taxon>
        <taxon>eudicotyledons</taxon>
        <taxon>Gunneridae</taxon>
        <taxon>Pentapetalae</taxon>
        <taxon>rosids</taxon>
        <taxon>Vitales</taxon>
        <taxon>Vitaceae</taxon>
        <taxon>Viteae</taxon>
        <taxon>Vitis</taxon>
    </lineage>
</organism>
<name>A5C202_VITVI</name>
<feature type="region of interest" description="Disordered" evidence="2">
    <location>
        <begin position="237"/>
        <end position="306"/>
    </location>
</feature>
<dbReference type="GO" id="GO:0016705">
    <property type="term" value="F:oxidoreductase activity, acting on paired donors, with incorporation or reduction of molecular oxygen"/>
    <property type="evidence" value="ECO:0007669"/>
    <property type="project" value="InterPro"/>
</dbReference>
<dbReference type="GO" id="GO:0005506">
    <property type="term" value="F:iron ion binding"/>
    <property type="evidence" value="ECO:0007669"/>
    <property type="project" value="InterPro"/>
</dbReference>